<sequence length="204" mass="24391">MGNHTNYYLLILSLIRLKDEFQRIKIPKLHPLIQLLSTKSIHVVDGCEDVPSNKDLAAELDIPITKCNSYLKQILEELVKDFDVYKPLEIDKVIHHVMIMLHYEEWKRAEENKKSDMPDSISFHLQLKETPRIGEYIEFELVPGNRFERGIVHEVRHVIHGKTQIIEIYAHPLDTDYDRWMKLKEKYETHQRWLRQIELSNKRI</sequence>
<accession>A0A5K7S9N6</accession>
<dbReference type="RefSeq" id="WP_318350959.1">
    <property type="nucleotide sequence ID" value="NZ_AP018694.1"/>
</dbReference>
<gene>
    <name evidence="1" type="ORF">AQPE_2173</name>
</gene>
<keyword evidence="2" id="KW-1185">Reference proteome</keyword>
<name>A0A5K7S9N6_9BACT</name>
<dbReference type="Proteomes" id="UP001193389">
    <property type="component" value="Chromosome"/>
</dbReference>
<evidence type="ECO:0000313" key="2">
    <source>
        <dbReference type="Proteomes" id="UP001193389"/>
    </source>
</evidence>
<proteinExistence type="predicted"/>
<dbReference type="KEGG" id="anf:AQPE_2173"/>
<dbReference type="AlphaFoldDB" id="A0A5K7S9N6"/>
<dbReference type="EMBL" id="AP018694">
    <property type="protein sequence ID" value="BBE18014.1"/>
    <property type="molecule type" value="Genomic_DNA"/>
</dbReference>
<protein>
    <submittedName>
        <fullName evidence="1">Uncharacterized protein</fullName>
    </submittedName>
</protein>
<evidence type="ECO:0000313" key="1">
    <source>
        <dbReference type="EMBL" id="BBE18014.1"/>
    </source>
</evidence>
<reference evidence="1" key="1">
    <citation type="journal article" date="2020" name="Int. J. Syst. Evol. Microbiol.">
        <title>Aquipluma nitroreducens gen. nov. sp. nov., a novel facultatively anaerobic bacterium isolated from a freshwater lake.</title>
        <authorList>
            <person name="Watanabe M."/>
            <person name="Kojima H."/>
            <person name="Fukui M."/>
        </authorList>
    </citation>
    <scope>NUCLEOTIDE SEQUENCE</scope>
    <source>
        <strain evidence="1">MeG22</strain>
    </source>
</reference>
<organism evidence="1 2">
    <name type="scientific">Aquipluma nitroreducens</name>
    <dbReference type="NCBI Taxonomy" id="2010828"/>
    <lineage>
        <taxon>Bacteria</taxon>
        <taxon>Pseudomonadati</taxon>
        <taxon>Bacteroidota</taxon>
        <taxon>Bacteroidia</taxon>
        <taxon>Marinilabiliales</taxon>
        <taxon>Prolixibacteraceae</taxon>
        <taxon>Aquipluma</taxon>
    </lineage>
</organism>